<evidence type="ECO:0000313" key="3">
    <source>
        <dbReference type="EMBL" id="BAD05482.1"/>
    </source>
</evidence>
<name>Q6Z637_ORYSJ</name>
<proteinExistence type="predicted"/>
<evidence type="ECO:0000313" key="4">
    <source>
        <dbReference type="Proteomes" id="UP000000763"/>
    </source>
</evidence>
<reference evidence="3" key="2">
    <citation type="submission" date="2002-04" db="EMBL/GenBank/DDBJ databases">
        <title>Oryza sativa nipponbare(GA3) genomic DNA, chromosome 8, BAC clone:OSJNBa0049G15.</title>
        <authorList>
            <person name="Sasaki T."/>
            <person name="Matsumoto T."/>
            <person name="Katayose Y."/>
        </authorList>
    </citation>
    <scope>NUCLEOTIDE SEQUENCE</scope>
</reference>
<dbReference type="AlphaFoldDB" id="Q6Z637"/>
<evidence type="ECO:0000256" key="1">
    <source>
        <dbReference type="SAM" id="MobiDB-lite"/>
    </source>
</evidence>
<dbReference type="Proteomes" id="UP000000763">
    <property type="component" value="Chromosome 8"/>
</dbReference>
<evidence type="ECO:0000313" key="2">
    <source>
        <dbReference type="EMBL" id="BAD05197.1"/>
    </source>
</evidence>
<sequence length="139" mass="15749">MPHVRYNRPGNRHRDPHVSAPEKFGGLQGQPRFGQDALSAHSSVDIAMEDAEFTPRLLSDFDLDLTGDQEMQAYRMLKDWICWRYVTRAFGQFLKPLELSKCRLSPLGEAVGQSRRMRTTGFAIKFGRSQVVKTGGFAC</sequence>
<reference evidence="2" key="1">
    <citation type="submission" date="2001-07" db="EMBL/GenBank/DDBJ databases">
        <title>Oryza sativa nipponbare(GA3) genomic DNA, chromosome 8, BAC clone:OJ1033_B09.</title>
        <authorList>
            <person name="Sasaki T."/>
            <person name="Matsumoto T."/>
            <person name="Yamamoto K."/>
        </authorList>
    </citation>
    <scope>NUCLEOTIDE SEQUENCE</scope>
</reference>
<protein>
    <submittedName>
        <fullName evidence="3">Uncharacterized protein</fullName>
    </submittedName>
</protein>
<gene>
    <name evidence="2" type="ORF">OJ1033_B09.27</name>
    <name evidence="3" type="ORF">OSJNBa0049G15.2</name>
</gene>
<organism evidence="3 4">
    <name type="scientific">Oryza sativa subsp. japonica</name>
    <name type="common">Rice</name>
    <dbReference type="NCBI Taxonomy" id="39947"/>
    <lineage>
        <taxon>Eukaryota</taxon>
        <taxon>Viridiplantae</taxon>
        <taxon>Streptophyta</taxon>
        <taxon>Embryophyta</taxon>
        <taxon>Tracheophyta</taxon>
        <taxon>Spermatophyta</taxon>
        <taxon>Magnoliopsida</taxon>
        <taxon>Liliopsida</taxon>
        <taxon>Poales</taxon>
        <taxon>Poaceae</taxon>
        <taxon>BOP clade</taxon>
        <taxon>Oryzoideae</taxon>
        <taxon>Oryzeae</taxon>
        <taxon>Oryzinae</taxon>
        <taxon>Oryza</taxon>
        <taxon>Oryza sativa</taxon>
    </lineage>
</organism>
<reference evidence="4" key="3">
    <citation type="journal article" date="2005" name="Nature">
        <title>The map-based sequence of the rice genome.</title>
        <authorList>
            <consortium name="International rice genome sequencing project (IRGSP)"/>
            <person name="Matsumoto T."/>
            <person name="Wu J."/>
            <person name="Kanamori H."/>
            <person name="Katayose Y."/>
            <person name="Fujisawa M."/>
            <person name="Namiki N."/>
            <person name="Mizuno H."/>
            <person name="Yamamoto K."/>
            <person name="Antonio B.A."/>
            <person name="Baba T."/>
            <person name="Sakata K."/>
            <person name="Nagamura Y."/>
            <person name="Aoki H."/>
            <person name="Arikawa K."/>
            <person name="Arita K."/>
            <person name="Bito T."/>
            <person name="Chiden Y."/>
            <person name="Fujitsuka N."/>
            <person name="Fukunaka R."/>
            <person name="Hamada M."/>
            <person name="Harada C."/>
            <person name="Hayashi A."/>
            <person name="Hijishita S."/>
            <person name="Honda M."/>
            <person name="Hosokawa S."/>
            <person name="Ichikawa Y."/>
            <person name="Idonuma A."/>
            <person name="Iijima M."/>
            <person name="Ikeda M."/>
            <person name="Ikeno M."/>
            <person name="Ito K."/>
            <person name="Ito S."/>
            <person name="Ito T."/>
            <person name="Ito Y."/>
            <person name="Ito Y."/>
            <person name="Iwabuchi A."/>
            <person name="Kamiya K."/>
            <person name="Karasawa W."/>
            <person name="Kurita K."/>
            <person name="Katagiri S."/>
            <person name="Kikuta A."/>
            <person name="Kobayashi H."/>
            <person name="Kobayashi N."/>
            <person name="Machita K."/>
            <person name="Maehara T."/>
            <person name="Masukawa M."/>
            <person name="Mizubayashi T."/>
            <person name="Mukai Y."/>
            <person name="Nagasaki H."/>
            <person name="Nagata Y."/>
            <person name="Naito S."/>
            <person name="Nakashima M."/>
            <person name="Nakama Y."/>
            <person name="Nakamichi Y."/>
            <person name="Nakamura M."/>
            <person name="Meguro A."/>
            <person name="Negishi M."/>
            <person name="Ohta I."/>
            <person name="Ohta T."/>
            <person name="Okamoto M."/>
            <person name="Ono N."/>
            <person name="Saji S."/>
            <person name="Sakaguchi M."/>
            <person name="Sakai K."/>
            <person name="Shibata M."/>
            <person name="Shimokawa T."/>
            <person name="Song J."/>
            <person name="Takazaki Y."/>
            <person name="Terasawa K."/>
            <person name="Tsugane M."/>
            <person name="Tsuji K."/>
            <person name="Ueda S."/>
            <person name="Waki K."/>
            <person name="Yamagata H."/>
            <person name="Yamamoto M."/>
            <person name="Yamamoto S."/>
            <person name="Yamane H."/>
            <person name="Yoshiki S."/>
            <person name="Yoshihara R."/>
            <person name="Yukawa K."/>
            <person name="Zhong H."/>
            <person name="Yano M."/>
            <person name="Yuan Q."/>
            <person name="Ouyang S."/>
            <person name="Liu J."/>
            <person name="Jones K.M."/>
            <person name="Gansberger K."/>
            <person name="Moffat K."/>
            <person name="Hill J."/>
            <person name="Bera J."/>
            <person name="Fadrosh D."/>
            <person name="Jin S."/>
            <person name="Johri S."/>
            <person name="Kim M."/>
            <person name="Overton L."/>
            <person name="Reardon M."/>
            <person name="Tsitrin T."/>
            <person name="Vuong H."/>
            <person name="Weaver B."/>
            <person name="Ciecko A."/>
            <person name="Tallon L."/>
            <person name="Jackson J."/>
            <person name="Pai G."/>
            <person name="Aken S.V."/>
            <person name="Utterback T."/>
            <person name="Reidmuller S."/>
            <person name="Feldblyum T."/>
            <person name="Hsiao J."/>
            <person name="Zismann V."/>
            <person name="Iobst S."/>
            <person name="de Vazeille A.R."/>
            <person name="Buell C.R."/>
            <person name="Ying K."/>
            <person name="Li Y."/>
            <person name="Lu T."/>
            <person name="Huang Y."/>
            <person name="Zhao Q."/>
            <person name="Feng Q."/>
            <person name="Zhang L."/>
            <person name="Zhu J."/>
            <person name="Weng Q."/>
            <person name="Mu J."/>
            <person name="Lu Y."/>
            <person name="Fan D."/>
            <person name="Liu Y."/>
            <person name="Guan J."/>
            <person name="Zhang Y."/>
            <person name="Yu S."/>
            <person name="Liu X."/>
            <person name="Zhang Y."/>
            <person name="Hong G."/>
            <person name="Han B."/>
            <person name="Choisne N."/>
            <person name="Demange N."/>
            <person name="Orjeda G."/>
            <person name="Samain S."/>
            <person name="Cattolico L."/>
            <person name="Pelletier E."/>
            <person name="Couloux A."/>
            <person name="Segurens B."/>
            <person name="Wincker P."/>
            <person name="D'Hont A."/>
            <person name="Scarpelli C."/>
            <person name="Weissenbach J."/>
            <person name="Salanoubat M."/>
            <person name="Quetier F."/>
            <person name="Yu Y."/>
            <person name="Kim H.R."/>
            <person name="Rambo T."/>
            <person name="Currie J."/>
            <person name="Collura K."/>
            <person name="Luo M."/>
            <person name="Yang T."/>
            <person name="Ammiraju J.S.S."/>
            <person name="Engler F."/>
            <person name="Soderlund C."/>
            <person name="Wing R.A."/>
            <person name="Palmer L.E."/>
            <person name="de la Bastide M."/>
            <person name="Spiegel L."/>
            <person name="Nascimento L."/>
            <person name="Zutavern T."/>
            <person name="O'Shaughnessy A."/>
            <person name="Dike S."/>
            <person name="Dedhia N."/>
            <person name="Preston R."/>
            <person name="Balija V."/>
            <person name="McCombie W.R."/>
            <person name="Chow T."/>
            <person name="Chen H."/>
            <person name="Chung M."/>
            <person name="Chen C."/>
            <person name="Shaw J."/>
            <person name="Wu H."/>
            <person name="Hsiao K."/>
            <person name="Chao Y."/>
            <person name="Chu M."/>
            <person name="Cheng C."/>
            <person name="Hour A."/>
            <person name="Lee P."/>
            <person name="Lin S."/>
            <person name="Lin Y."/>
            <person name="Liou J."/>
            <person name="Liu S."/>
            <person name="Hsing Y."/>
            <person name="Raghuvanshi S."/>
            <person name="Mohanty A."/>
            <person name="Bharti A.K."/>
            <person name="Gaur A."/>
            <person name="Gupta V."/>
            <person name="Kumar D."/>
            <person name="Ravi V."/>
            <person name="Vij S."/>
            <person name="Kapur A."/>
            <person name="Khurana P."/>
            <person name="Khurana P."/>
            <person name="Khurana J.P."/>
            <person name="Tyagi A.K."/>
            <person name="Gaikwad K."/>
            <person name="Singh A."/>
            <person name="Dalal V."/>
            <person name="Srivastava S."/>
            <person name="Dixit A."/>
            <person name="Pal A.K."/>
            <person name="Ghazi I.A."/>
            <person name="Yadav M."/>
            <person name="Pandit A."/>
            <person name="Bhargava A."/>
            <person name="Sureshbabu K."/>
            <person name="Batra K."/>
            <person name="Sharma T.R."/>
            <person name="Mohapatra T."/>
            <person name="Singh N.K."/>
            <person name="Messing J."/>
            <person name="Nelson A.B."/>
            <person name="Fuks G."/>
            <person name="Kavchok S."/>
            <person name="Keizer G."/>
            <person name="Linton E."/>
            <person name="Llaca V."/>
            <person name="Song R."/>
            <person name="Tanyolac B."/>
            <person name="Young S."/>
            <person name="Ho-Il K."/>
            <person name="Hahn J.H."/>
            <person name="Sangsakoo G."/>
            <person name="Vanavichit A."/>
            <person name="de Mattos Luiz.A.T."/>
            <person name="Zimmer P.D."/>
            <person name="Malone G."/>
            <person name="Dellagostin O."/>
            <person name="de Oliveira A.C."/>
            <person name="Bevan M."/>
            <person name="Bancroft I."/>
            <person name="Minx P."/>
            <person name="Cordum H."/>
            <person name="Wilson R."/>
            <person name="Cheng Z."/>
            <person name="Jin W."/>
            <person name="Jiang J."/>
            <person name="Leong S.A."/>
            <person name="Iwama H."/>
            <person name="Gojobori T."/>
            <person name="Itoh T."/>
            <person name="Niimura Y."/>
            <person name="Fujii Y."/>
            <person name="Habara T."/>
            <person name="Sakai H."/>
            <person name="Sato Y."/>
            <person name="Wilson G."/>
            <person name="Kumar K."/>
            <person name="McCouch S."/>
            <person name="Juretic N."/>
            <person name="Hoen D."/>
            <person name="Wright S."/>
            <person name="Bruskiewich R."/>
            <person name="Bureau T."/>
            <person name="Miyao A."/>
            <person name="Hirochika H."/>
            <person name="Nishikawa T."/>
            <person name="Kadowaki K."/>
            <person name="Sugiura M."/>
            <person name="Burr B."/>
            <person name="Sasaki T."/>
        </authorList>
    </citation>
    <scope>NUCLEOTIDE SEQUENCE [LARGE SCALE GENOMIC DNA]</scope>
    <source>
        <strain evidence="4">cv. Nipponbare</strain>
    </source>
</reference>
<accession>Q6Z637</accession>
<reference evidence="4" key="4">
    <citation type="journal article" date="2008" name="Nucleic Acids Res.">
        <title>The rice annotation project database (RAP-DB): 2008 update.</title>
        <authorList>
            <consortium name="The rice annotation project (RAP)"/>
        </authorList>
    </citation>
    <scope>GENOME REANNOTATION</scope>
    <source>
        <strain evidence="4">cv. Nipponbare</strain>
    </source>
</reference>
<dbReference type="EMBL" id="AP003859">
    <property type="protein sequence ID" value="BAD05197.1"/>
    <property type="molecule type" value="Genomic_DNA"/>
</dbReference>
<dbReference type="EMBL" id="AP005064">
    <property type="protein sequence ID" value="BAD05482.1"/>
    <property type="molecule type" value="Genomic_DNA"/>
</dbReference>
<feature type="region of interest" description="Disordered" evidence="1">
    <location>
        <begin position="1"/>
        <end position="31"/>
    </location>
</feature>